<feature type="domain" description="DH" evidence="5">
    <location>
        <begin position="179"/>
        <end position="361"/>
    </location>
</feature>
<dbReference type="Gene3D" id="1.20.900.10">
    <property type="entry name" value="Dbl homology (DH) domain"/>
    <property type="match status" value="1"/>
</dbReference>
<comment type="subcellular location">
    <subcellularLocation>
        <location evidence="1">Cytoplasm</location>
    </subcellularLocation>
</comment>
<dbReference type="SUPFAM" id="SSF50729">
    <property type="entry name" value="PH domain-like"/>
    <property type="match status" value="1"/>
</dbReference>
<sequence>MDDAGLPPISNSQRHAELSPLKASNALNLAKSRNPLKRCRLSVGRLDEFLRKSMSGKKRKRLGEADSVSLYSLDLNVKPKKRRPSLSRKASNASNGSTGSKPMEKLAGKFTRTFHRSFSFRDLVSLNSTKSSEKSGYKKPGTCSSTGKSTPSKSRRLSTYWHETVDQGKVQKLNKSELDRQEAIYELYKGEEDLIADLDMVRNTYQESMKKLGLLSDEDLTQIFGHIDDLIPLHQCLVDALRASRLPDGTTESVGQVIVQWVPKLEGYVSYCSNQVYAKALLDVKKRQPAVEDFLQRCQDSPFSRKLDLWSFLDVPRSKLVKYPLLFRSIQKMTPIKHDDHFYMEKAIQDVNVIIEKVDQETGRAKCQFTQEKLDYLDDRQRHPLIEQSTSVACDGVLRNSKGTKLHVFLFNKVLVLTRPVSRGRDIRYQVYRPPIPVDELIIEDSDSEGSGSSVKSVFPSVSQSEKNSYYVVFHHASKGQTYVLTANDEHDKRQWMQSIHSIVQSQHDLT</sequence>
<evidence type="ECO:0000313" key="7">
    <source>
        <dbReference type="Proteomes" id="UP001208570"/>
    </source>
</evidence>
<feature type="region of interest" description="Disordered" evidence="3">
    <location>
        <begin position="79"/>
        <end position="105"/>
    </location>
</feature>
<dbReference type="GO" id="GO:0005085">
    <property type="term" value="F:guanyl-nucleotide exchange factor activity"/>
    <property type="evidence" value="ECO:0007669"/>
    <property type="project" value="InterPro"/>
</dbReference>
<dbReference type="PROSITE" id="PS50010">
    <property type="entry name" value="DH_2"/>
    <property type="match status" value="1"/>
</dbReference>
<comment type="caution">
    <text evidence="6">The sequence shown here is derived from an EMBL/GenBank/DDBJ whole genome shotgun (WGS) entry which is preliminary data.</text>
</comment>
<evidence type="ECO:0000256" key="1">
    <source>
        <dbReference type="ARBA" id="ARBA00004496"/>
    </source>
</evidence>
<dbReference type="InterPro" id="IPR001849">
    <property type="entry name" value="PH_domain"/>
</dbReference>
<evidence type="ECO:0000259" key="5">
    <source>
        <dbReference type="PROSITE" id="PS50010"/>
    </source>
</evidence>
<protein>
    <recommendedName>
        <fullName evidence="8">Rho guanine nucleotide exchange factor</fullName>
    </recommendedName>
</protein>
<dbReference type="EMBL" id="JAODUP010000124">
    <property type="protein sequence ID" value="KAK2160945.1"/>
    <property type="molecule type" value="Genomic_DNA"/>
</dbReference>
<dbReference type="CDD" id="cd00160">
    <property type="entry name" value="RhoGEF"/>
    <property type="match status" value="1"/>
</dbReference>
<evidence type="ECO:0008006" key="8">
    <source>
        <dbReference type="Google" id="ProtNLM"/>
    </source>
</evidence>
<dbReference type="InterPro" id="IPR055251">
    <property type="entry name" value="SOS1_NGEF_PH"/>
</dbReference>
<dbReference type="Proteomes" id="UP001208570">
    <property type="component" value="Unassembled WGS sequence"/>
</dbReference>
<dbReference type="Pfam" id="PF22697">
    <property type="entry name" value="SOS1_NGEF_PH"/>
    <property type="match status" value="1"/>
</dbReference>
<dbReference type="SMART" id="SM00233">
    <property type="entry name" value="PH"/>
    <property type="match status" value="1"/>
</dbReference>
<feature type="region of interest" description="Disordered" evidence="3">
    <location>
        <begin position="129"/>
        <end position="157"/>
    </location>
</feature>
<dbReference type="SMART" id="SM00325">
    <property type="entry name" value="RhoGEF"/>
    <property type="match status" value="1"/>
</dbReference>
<dbReference type="Gene3D" id="2.30.29.30">
    <property type="entry name" value="Pleckstrin-homology domain (PH domain)/Phosphotyrosine-binding domain (PTB)"/>
    <property type="match status" value="1"/>
</dbReference>
<gene>
    <name evidence="6" type="ORF">LSH36_124g00018</name>
</gene>
<dbReference type="AlphaFoldDB" id="A0AAD9N8N6"/>
<feature type="compositionally biased region" description="Polar residues" evidence="3">
    <location>
        <begin position="90"/>
        <end position="100"/>
    </location>
</feature>
<feature type="domain" description="PH" evidence="4">
    <location>
        <begin position="391"/>
        <end position="505"/>
    </location>
</feature>
<evidence type="ECO:0000313" key="6">
    <source>
        <dbReference type="EMBL" id="KAK2160945.1"/>
    </source>
</evidence>
<dbReference type="GO" id="GO:0005737">
    <property type="term" value="C:cytoplasm"/>
    <property type="evidence" value="ECO:0007669"/>
    <property type="project" value="UniProtKB-SubCell"/>
</dbReference>
<dbReference type="Pfam" id="PF00621">
    <property type="entry name" value="RhoGEF"/>
    <property type="match status" value="1"/>
</dbReference>
<proteinExistence type="predicted"/>
<dbReference type="InterPro" id="IPR000219">
    <property type="entry name" value="DH_dom"/>
</dbReference>
<dbReference type="PROSITE" id="PS50003">
    <property type="entry name" value="PH_DOMAIN"/>
    <property type="match status" value="1"/>
</dbReference>
<evidence type="ECO:0000256" key="3">
    <source>
        <dbReference type="SAM" id="MobiDB-lite"/>
    </source>
</evidence>
<keyword evidence="2" id="KW-0963">Cytoplasm</keyword>
<evidence type="ECO:0000259" key="4">
    <source>
        <dbReference type="PROSITE" id="PS50003"/>
    </source>
</evidence>
<dbReference type="PANTHER" id="PTHR46006:SF8">
    <property type="entry name" value="DH DOMAIN-CONTAINING PROTEIN"/>
    <property type="match status" value="1"/>
</dbReference>
<dbReference type="SUPFAM" id="SSF48065">
    <property type="entry name" value="DBL homology domain (DH-domain)"/>
    <property type="match status" value="1"/>
</dbReference>
<name>A0AAD9N8N6_9ANNE</name>
<dbReference type="GO" id="GO:0035025">
    <property type="term" value="P:positive regulation of Rho protein signal transduction"/>
    <property type="evidence" value="ECO:0007669"/>
    <property type="project" value="TreeGrafter"/>
</dbReference>
<dbReference type="InterPro" id="IPR011993">
    <property type="entry name" value="PH-like_dom_sf"/>
</dbReference>
<keyword evidence="7" id="KW-1185">Reference proteome</keyword>
<organism evidence="6 7">
    <name type="scientific">Paralvinella palmiformis</name>
    <dbReference type="NCBI Taxonomy" id="53620"/>
    <lineage>
        <taxon>Eukaryota</taxon>
        <taxon>Metazoa</taxon>
        <taxon>Spiralia</taxon>
        <taxon>Lophotrochozoa</taxon>
        <taxon>Annelida</taxon>
        <taxon>Polychaeta</taxon>
        <taxon>Sedentaria</taxon>
        <taxon>Canalipalpata</taxon>
        <taxon>Terebellida</taxon>
        <taxon>Terebelliformia</taxon>
        <taxon>Alvinellidae</taxon>
        <taxon>Paralvinella</taxon>
    </lineage>
</organism>
<feature type="compositionally biased region" description="Polar residues" evidence="3">
    <location>
        <begin position="142"/>
        <end position="152"/>
    </location>
</feature>
<dbReference type="PANTHER" id="PTHR46006">
    <property type="entry name" value="RHO GUANINE NUCLEOTIDE EXCHANGE FACTOR AT 64C, ISOFORM A"/>
    <property type="match status" value="1"/>
</dbReference>
<accession>A0AAD9N8N6</accession>
<dbReference type="InterPro" id="IPR035899">
    <property type="entry name" value="DBL_dom_sf"/>
</dbReference>
<evidence type="ECO:0000256" key="2">
    <source>
        <dbReference type="ARBA" id="ARBA00022490"/>
    </source>
</evidence>
<feature type="region of interest" description="Disordered" evidence="3">
    <location>
        <begin position="1"/>
        <end position="20"/>
    </location>
</feature>
<reference evidence="6" key="1">
    <citation type="journal article" date="2023" name="Mol. Biol. Evol.">
        <title>Third-Generation Sequencing Reveals the Adaptive Role of the Epigenome in Three Deep-Sea Polychaetes.</title>
        <authorList>
            <person name="Perez M."/>
            <person name="Aroh O."/>
            <person name="Sun Y."/>
            <person name="Lan Y."/>
            <person name="Juniper S.K."/>
            <person name="Young C.R."/>
            <person name="Angers B."/>
            <person name="Qian P.Y."/>
        </authorList>
    </citation>
    <scope>NUCLEOTIDE SEQUENCE</scope>
    <source>
        <strain evidence="6">P08H-3</strain>
    </source>
</reference>
<dbReference type="InterPro" id="IPR051480">
    <property type="entry name" value="Endocytic_GEF_Adapter"/>
</dbReference>